<evidence type="ECO:0000256" key="2">
    <source>
        <dbReference type="ARBA" id="ARBA00023295"/>
    </source>
</evidence>
<dbReference type="Pfam" id="PF00150">
    <property type="entry name" value="Cellulase"/>
    <property type="match status" value="1"/>
</dbReference>
<dbReference type="GO" id="GO:0000272">
    <property type="term" value="P:polysaccharide catabolic process"/>
    <property type="evidence" value="ECO:0007669"/>
    <property type="project" value="InterPro"/>
</dbReference>
<dbReference type="EMBL" id="CP121196">
    <property type="protein sequence ID" value="XBH19774.1"/>
    <property type="molecule type" value="Genomic_DNA"/>
</dbReference>
<evidence type="ECO:0000259" key="4">
    <source>
        <dbReference type="Pfam" id="PF00150"/>
    </source>
</evidence>
<feature type="domain" description="Glycoside hydrolase family 5" evidence="4">
    <location>
        <begin position="43"/>
        <end position="328"/>
    </location>
</feature>
<dbReference type="PANTHER" id="PTHR31263:SF0">
    <property type="entry name" value="CELLULASE FAMILY PROTEIN (AFU_ORTHOLOGUE AFUA_5G14560)"/>
    <property type="match status" value="1"/>
</dbReference>
<dbReference type="InterPro" id="IPR001547">
    <property type="entry name" value="Glyco_hydro_5"/>
</dbReference>
<reference evidence="5" key="1">
    <citation type="submission" date="2023-03" db="EMBL/GenBank/DDBJ databases">
        <title>Edaphobacter sp.</title>
        <authorList>
            <person name="Huber K.J."/>
            <person name="Papendorf J."/>
            <person name="Pilke C."/>
            <person name="Bunk B."/>
            <person name="Sproeer C."/>
            <person name="Pester M."/>
        </authorList>
    </citation>
    <scope>NUCLEOTIDE SEQUENCE</scope>
    <source>
        <strain evidence="5">DSM 110680</strain>
    </source>
</reference>
<dbReference type="SUPFAM" id="SSF51445">
    <property type="entry name" value="(Trans)glycosidases"/>
    <property type="match status" value="1"/>
</dbReference>
<keyword evidence="1 3" id="KW-0378">Hydrolase</keyword>
<keyword evidence="2 3" id="KW-0326">Glycosidase</keyword>
<dbReference type="GO" id="GO:0004553">
    <property type="term" value="F:hydrolase activity, hydrolyzing O-glycosyl compounds"/>
    <property type="evidence" value="ECO:0007669"/>
    <property type="project" value="InterPro"/>
</dbReference>
<dbReference type="AlphaFoldDB" id="A0AAU7DPG1"/>
<name>A0AAU7DPG1_9BACT</name>
<evidence type="ECO:0000256" key="1">
    <source>
        <dbReference type="ARBA" id="ARBA00022801"/>
    </source>
</evidence>
<protein>
    <submittedName>
        <fullName evidence="5">Cellulase family glycosylhydrolase</fullName>
    </submittedName>
</protein>
<accession>A0AAU7DPG1</accession>
<gene>
    <name evidence="5" type="ORF">P8935_10760</name>
</gene>
<evidence type="ECO:0000256" key="3">
    <source>
        <dbReference type="RuleBase" id="RU361153"/>
    </source>
</evidence>
<organism evidence="5">
    <name type="scientific">Telmatobacter sp. DSM 110680</name>
    <dbReference type="NCBI Taxonomy" id="3036704"/>
    <lineage>
        <taxon>Bacteria</taxon>
        <taxon>Pseudomonadati</taxon>
        <taxon>Acidobacteriota</taxon>
        <taxon>Terriglobia</taxon>
        <taxon>Terriglobales</taxon>
        <taxon>Acidobacteriaceae</taxon>
        <taxon>Telmatobacter</taxon>
    </lineage>
</organism>
<proteinExistence type="inferred from homology"/>
<dbReference type="PANTHER" id="PTHR31263">
    <property type="entry name" value="CELLULASE FAMILY PROTEIN (AFU_ORTHOLOGUE AFUA_5G14560)"/>
    <property type="match status" value="1"/>
</dbReference>
<dbReference type="RefSeq" id="WP_348264995.1">
    <property type="nucleotide sequence ID" value="NZ_CP121196.1"/>
</dbReference>
<dbReference type="Gene3D" id="3.20.20.80">
    <property type="entry name" value="Glycosidases"/>
    <property type="match status" value="1"/>
</dbReference>
<evidence type="ECO:0000313" key="5">
    <source>
        <dbReference type="EMBL" id="XBH19774.1"/>
    </source>
</evidence>
<comment type="similarity">
    <text evidence="3">Belongs to the glycosyl hydrolase 5 (cellulase A) family.</text>
</comment>
<sequence length="372" mass="41754">MLMAISITAATPAQQILIAPPLHTESYHILDSAGHTIRLTSVNWYGFDQKEYVAGGLDHVPVAQIIQKISEIGVNSVRLPWANETFEHDPVPPAYAVSANPQFKGMRAMQIMDAVIAALAEAHIMVILDNHVSRADWCCSEDDGNGLWYNAEYPESHWLDDWKAMAHRYRNQPWVVGADLRNELRSSAAWGGSDPKHDWHAAAERGAKAVLAGNPRLLIMVESPEYSTNFTGFDKLPVKLLIPHRLVYSPHAYYDQRHTFATSEEMKQVYDTRVGFLLHTKPAVPLWIGEFGTCQDLDCGANAVWFRMFTKLLQDNSQLSWSYWALNGTQSSGASRKYNTVETYGLLSPDYKNIAAPKIVELFRTIETPPSP</sequence>
<dbReference type="InterPro" id="IPR017853">
    <property type="entry name" value="GH"/>
</dbReference>